<keyword evidence="2" id="KW-1185">Reference proteome</keyword>
<dbReference type="GeneID" id="65114730"/>
<evidence type="ECO:0000313" key="2">
    <source>
        <dbReference type="Proteomes" id="UP000257457"/>
    </source>
</evidence>
<sequence>MNTSLAVCFTIIIVVSVIAIYVDKILDNRSNKDLYINDIENDMEHIHYIINKINLKEDYKLPIKEIKEIKHITSKYFEQEDNNKDDSSAD</sequence>
<protein>
    <submittedName>
        <fullName evidence="1">Uncharacterized protein</fullName>
    </submittedName>
</protein>
<dbReference type="Proteomes" id="UP000257457">
    <property type="component" value="Segment"/>
</dbReference>
<evidence type="ECO:0000313" key="1">
    <source>
        <dbReference type="EMBL" id="AXF52184.1"/>
    </source>
</evidence>
<dbReference type="EMBL" id="MH552500">
    <property type="protein sequence ID" value="AXF52184.1"/>
    <property type="molecule type" value="Genomic_DNA"/>
</dbReference>
<dbReference type="RefSeq" id="YP_010097068.1">
    <property type="nucleotide sequence ID" value="NC_055756.1"/>
</dbReference>
<accession>A0A345BP13</accession>
<name>A0A345BP13_9CAUD</name>
<organism evidence="1 2">
    <name type="scientific">crAssphage sp. isolate ctcc615</name>
    <dbReference type="NCBI Taxonomy" id="2989853"/>
    <lineage>
        <taxon>Viruses</taxon>
        <taxon>Duplodnaviria</taxon>
        <taxon>Heunggongvirae</taxon>
        <taxon>Uroviricota</taxon>
        <taxon>Caudoviricetes</taxon>
        <taxon>Crassvirales</taxon>
        <taxon>Intestiviridae</taxon>
        <taxon>Obtuvirinae</taxon>
        <taxon>Wotdevirus</taxon>
        <taxon>Wotdevirus murinus</taxon>
    </lineage>
</organism>
<reference evidence="1 2" key="1">
    <citation type="submission" date="2018-06" db="EMBL/GenBank/DDBJ databases">
        <title>Uncovering a Universe of Circular DNA Viruses in Animal Metagenomes.</title>
        <authorList>
            <person name="Tisza M."/>
            <person name="Buck C."/>
            <person name="Pastrana D."/>
            <person name="Welch N."/>
            <person name="Peretti A."/>
        </authorList>
    </citation>
    <scope>NUCLEOTIDE SEQUENCE [LARGE SCALE GENOMIC DNA]</scope>
    <source>
        <strain evidence="1">Ctcc615</strain>
    </source>
</reference>
<proteinExistence type="predicted"/>